<feature type="compositionally biased region" description="Low complexity" evidence="1">
    <location>
        <begin position="1"/>
        <end position="10"/>
    </location>
</feature>
<dbReference type="PANTHER" id="PTHR34222">
    <property type="entry name" value="GAG_PRE-INTEGRS DOMAIN-CONTAINING PROTEIN"/>
    <property type="match status" value="1"/>
</dbReference>
<evidence type="ECO:0000313" key="3">
    <source>
        <dbReference type="EMBL" id="KAK6147803.1"/>
    </source>
</evidence>
<gene>
    <name evidence="3" type="ORF">DH2020_018715</name>
</gene>
<protein>
    <recommendedName>
        <fullName evidence="2">Retrovirus-related Pol polyprotein from transposon TNT 1-94-like beta-barrel domain-containing protein</fullName>
    </recommendedName>
</protein>
<dbReference type="InterPro" id="IPR054722">
    <property type="entry name" value="PolX-like_BBD"/>
</dbReference>
<keyword evidence="4" id="KW-1185">Reference proteome</keyword>
<feature type="region of interest" description="Disordered" evidence="1">
    <location>
        <begin position="1"/>
        <end position="36"/>
    </location>
</feature>
<reference evidence="3 4" key="1">
    <citation type="journal article" date="2021" name="Comput. Struct. Biotechnol. J.">
        <title>De novo genome assembly of the potent medicinal plant Rehmannia glutinosa using nanopore technology.</title>
        <authorList>
            <person name="Ma L."/>
            <person name="Dong C."/>
            <person name="Song C."/>
            <person name="Wang X."/>
            <person name="Zheng X."/>
            <person name="Niu Y."/>
            <person name="Chen S."/>
            <person name="Feng W."/>
        </authorList>
    </citation>
    <scope>NUCLEOTIDE SEQUENCE [LARGE SCALE GENOMIC DNA]</scope>
    <source>
        <strain evidence="3">DH-2019</strain>
    </source>
</reference>
<dbReference type="EMBL" id="JABTTQ020000010">
    <property type="protein sequence ID" value="KAK6147803.1"/>
    <property type="molecule type" value="Genomic_DNA"/>
</dbReference>
<feature type="domain" description="Retrovirus-related Pol polyprotein from transposon TNT 1-94-like beta-barrel" evidence="2">
    <location>
        <begin position="163"/>
        <end position="236"/>
    </location>
</feature>
<dbReference type="Pfam" id="PF22936">
    <property type="entry name" value="Pol_BBD"/>
    <property type="match status" value="1"/>
</dbReference>
<comment type="caution">
    <text evidence="3">The sequence shown here is derived from an EMBL/GenBank/DDBJ whole genome shotgun (WGS) entry which is preliminary data.</text>
</comment>
<sequence length="368" mass="40890">MFDRSNSSRGNNGGYGRGSARNSNVYGRGRGMPRKTKEERAKLLCEHCGYNGHEMKECFKLHGYPDWYKELKDQQRTNQAVNMLEGSIESAPGKSKGEEENKKYEMPDFAAMIQKEIAKYLSGQPASTSGDIHSFSHMVDYSCIQINTHFALSLLHTLGKHNWIVDTGVSRHICSFPDLIAKPILMPNPVIVHLPDGSQVEVTHSGDLQLTDEITLTNVLIAPGFKYNLLSISQLLTGNKLQCVFSQNQCWLQDLNGGRLKAGGKGLVGLYILEASDIPAMDPAPDETVVHTPAMDPVHSHDMPGQLGRGKRVRHKPRWLDEYVTDFEDLDAPLHSNCSSTEAGLTVAQQRDTEQSSNVKKFLHSSNE</sequence>
<organism evidence="3 4">
    <name type="scientific">Rehmannia glutinosa</name>
    <name type="common">Chinese foxglove</name>
    <dbReference type="NCBI Taxonomy" id="99300"/>
    <lineage>
        <taxon>Eukaryota</taxon>
        <taxon>Viridiplantae</taxon>
        <taxon>Streptophyta</taxon>
        <taxon>Embryophyta</taxon>
        <taxon>Tracheophyta</taxon>
        <taxon>Spermatophyta</taxon>
        <taxon>Magnoliopsida</taxon>
        <taxon>eudicotyledons</taxon>
        <taxon>Gunneridae</taxon>
        <taxon>Pentapetalae</taxon>
        <taxon>asterids</taxon>
        <taxon>lamiids</taxon>
        <taxon>Lamiales</taxon>
        <taxon>Orobanchaceae</taxon>
        <taxon>Rehmannieae</taxon>
        <taxon>Rehmannia</taxon>
    </lineage>
</organism>
<dbReference type="Proteomes" id="UP001318860">
    <property type="component" value="Unassembled WGS sequence"/>
</dbReference>
<feature type="region of interest" description="Disordered" evidence="1">
    <location>
        <begin position="343"/>
        <end position="368"/>
    </location>
</feature>
<name>A0ABR0WJR6_REHGL</name>
<accession>A0ABR0WJR6</accession>
<proteinExistence type="predicted"/>
<evidence type="ECO:0000259" key="2">
    <source>
        <dbReference type="Pfam" id="PF22936"/>
    </source>
</evidence>
<evidence type="ECO:0000313" key="4">
    <source>
        <dbReference type="Proteomes" id="UP001318860"/>
    </source>
</evidence>
<evidence type="ECO:0000256" key="1">
    <source>
        <dbReference type="SAM" id="MobiDB-lite"/>
    </source>
</evidence>
<dbReference type="PANTHER" id="PTHR34222:SF99">
    <property type="entry name" value="PROTEIN, PUTATIVE-RELATED"/>
    <property type="match status" value="1"/>
</dbReference>